<protein>
    <recommendedName>
        <fullName evidence="6 7">Large ribosomal subunit protein bL9</fullName>
    </recommendedName>
</protein>
<dbReference type="Gene3D" id="3.40.5.10">
    <property type="entry name" value="Ribosomal protein L9, N-terminal domain"/>
    <property type="match status" value="1"/>
</dbReference>
<keyword evidence="12" id="KW-1185">Reference proteome</keyword>
<accession>A0A162TFY0</accession>
<dbReference type="HAMAP" id="MF_00503">
    <property type="entry name" value="Ribosomal_bL9"/>
    <property type="match status" value="1"/>
</dbReference>
<dbReference type="NCBIfam" id="TIGR00158">
    <property type="entry name" value="L9"/>
    <property type="match status" value="1"/>
</dbReference>
<evidence type="ECO:0000313" key="11">
    <source>
        <dbReference type="Proteomes" id="UP000077421"/>
    </source>
</evidence>
<dbReference type="Proteomes" id="UP000190229">
    <property type="component" value="Unassembled WGS sequence"/>
</dbReference>
<keyword evidence="2 7" id="KW-0699">rRNA-binding</keyword>
<dbReference type="AlphaFoldDB" id="A0A162TFY0"/>
<evidence type="ECO:0000256" key="5">
    <source>
        <dbReference type="ARBA" id="ARBA00023274"/>
    </source>
</evidence>
<dbReference type="InterPro" id="IPR036791">
    <property type="entry name" value="Ribosomal_bL9_C_sf"/>
</dbReference>
<evidence type="ECO:0000256" key="3">
    <source>
        <dbReference type="ARBA" id="ARBA00022884"/>
    </source>
</evidence>
<evidence type="ECO:0000256" key="2">
    <source>
        <dbReference type="ARBA" id="ARBA00022730"/>
    </source>
</evidence>
<dbReference type="GO" id="GO:1990904">
    <property type="term" value="C:ribonucleoprotein complex"/>
    <property type="evidence" value="ECO:0007669"/>
    <property type="project" value="UniProtKB-KW"/>
</dbReference>
<sequence>MKVVFLQDVPKQGLKGEVKNVSEGFARNFLFPRNLAKVVTPEVLKELEQQRMADQRREEQAVASARELAKKIASHTVTLHVKTGEGGKTFGAITSKQIADALHEAGFDIDKKKIVLHDAIRHVGESEVPVRLHHDVTAKVKVVVHPTK</sequence>
<gene>
    <name evidence="7" type="primary">rplI</name>
    <name evidence="9" type="ORF">AYW79_09955</name>
    <name evidence="10" type="ORF">B2M26_04665</name>
</gene>
<dbReference type="STRING" id="1765683.B2M26_04665"/>
<evidence type="ECO:0000256" key="6">
    <source>
        <dbReference type="ARBA" id="ARBA00035292"/>
    </source>
</evidence>
<dbReference type="RefSeq" id="WP_067565074.1">
    <property type="nucleotide sequence ID" value="NZ_LSUQ01000030.1"/>
</dbReference>
<feature type="domain" description="Ribosomal protein L9" evidence="8">
    <location>
        <begin position="13"/>
        <end position="40"/>
    </location>
</feature>
<proteinExistence type="inferred from homology"/>
<dbReference type="EMBL" id="LSUQ01000030">
    <property type="protein sequence ID" value="OAG93544.1"/>
    <property type="molecule type" value="Genomic_DNA"/>
</dbReference>
<dbReference type="InterPro" id="IPR020069">
    <property type="entry name" value="Ribosomal_bL9_C"/>
</dbReference>
<dbReference type="PROSITE" id="PS00651">
    <property type="entry name" value="RIBOSOMAL_L9"/>
    <property type="match status" value="1"/>
</dbReference>
<organism evidence="9 11">
    <name type="scientific">Ferroacidibacillus organovorans</name>
    <dbReference type="NCBI Taxonomy" id="1765683"/>
    <lineage>
        <taxon>Bacteria</taxon>
        <taxon>Bacillati</taxon>
        <taxon>Bacillota</taxon>
        <taxon>Bacilli</taxon>
        <taxon>Bacillales</taxon>
        <taxon>Alicyclobacillaceae</taxon>
        <taxon>Ferroacidibacillus</taxon>
    </lineage>
</organism>
<dbReference type="GO" id="GO:0003735">
    <property type="term" value="F:structural constituent of ribosome"/>
    <property type="evidence" value="ECO:0007669"/>
    <property type="project" value="InterPro"/>
</dbReference>
<evidence type="ECO:0000313" key="10">
    <source>
        <dbReference type="EMBL" id="OPG16797.1"/>
    </source>
</evidence>
<keyword evidence="3 7" id="KW-0694">RNA-binding</keyword>
<dbReference type="OrthoDB" id="9788336at2"/>
<dbReference type="InterPro" id="IPR036935">
    <property type="entry name" value="Ribosomal_bL9_N_sf"/>
</dbReference>
<dbReference type="Pfam" id="PF03948">
    <property type="entry name" value="Ribosomal_L9_C"/>
    <property type="match status" value="1"/>
</dbReference>
<dbReference type="GO" id="GO:0006412">
    <property type="term" value="P:translation"/>
    <property type="evidence" value="ECO:0007669"/>
    <property type="project" value="UniProtKB-UniRule"/>
</dbReference>
<dbReference type="InterPro" id="IPR020594">
    <property type="entry name" value="Ribosomal_bL9_bac/chp"/>
</dbReference>
<dbReference type="EMBL" id="MWPS01000013">
    <property type="protein sequence ID" value="OPG16797.1"/>
    <property type="molecule type" value="Genomic_DNA"/>
</dbReference>
<dbReference type="GO" id="GO:0005840">
    <property type="term" value="C:ribosome"/>
    <property type="evidence" value="ECO:0007669"/>
    <property type="project" value="UniProtKB-KW"/>
</dbReference>
<keyword evidence="5 7" id="KW-0687">Ribonucleoprotein</keyword>
<reference evidence="10 12" key="2">
    <citation type="submission" date="2017-02" db="EMBL/GenBank/DDBJ databases">
        <title>Draft genome of Acidibacillus ferrooxidans Huett2.</title>
        <authorList>
            <person name="Schopf S."/>
        </authorList>
    </citation>
    <scope>NUCLEOTIDE SEQUENCE [LARGE SCALE GENOMIC DNA]</scope>
    <source>
        <strain evidence="10 12">Huett2</strain>
    </source>
</reference>
<comment type="function">
    <text evidence="7">Binds to the 23S rRNA.</text>
</comment>
<evidence type="ECO:0000256" key="4">
    <source>
        <dbReference type="ARBA" id="ARBA00022980"/>
    </source>
</evidence>
<dbReference type="PANTHER" id="PTHR21368">
    <property type="entry name" value="50S RIBOSOMAL PROTEIN L9"/>
    <property type="match status" value="1"/>
</dbReference>
<evidence type="ECO:0000313" key="12">
    <source>
        <dbReference type="Proteomes" id="UP000190229"/>
    </source>
</evidence>
<dbReference type="Pfam" id="PF01281">
    <property type="entry name" value="Ribosomal_L9_N"/>
    <property type="match status" value="1"/>
</dbReference>
<comment type="caution">
    <text evidence="9">The sequence shown here is derived from an EMBL/GenBank/DDBJ whole genome shotgun (WGS) entry which is preliminary data.</text>
</comment>
<dbReference type="GO" id="GO:0019843">
    <property type="term" value="F:rRNA binding"/>
    <property type="evidence" value="ECO:0007669"/>
    <property type="project" value="UniProtKB-UniRule"/>
</dbReference>
<reference evidence="9 11" key="1">
    <citation type="submission" date="2016-02" db="EMBL/GenBank/DDBJ databases">
        <title>Draft genome sequence of Acidibacillus ferrooxidans SLC66.</title>
        <authorList>
            <person name="Oliveira G."/>
            <person name="Nancucheo I."/>
            <person name="Dall'Agnol H."/>
            <person name="Johnson B."/>
            <person name="Oliveira R."/>
            <person name="Nunes G.L."/>
            <person name="Tzotzos G."/>
            <person name="Orellana S.C."/>
            <person name="Salim A.C."/>
            <person name="Araujo F.M."/>
        </authorList>
    </citation>
    <scope>NUCLEOTIDE SEQUENCE [LARGE SCALE GENOMIC DNA]</scope>
    <source>
        <strain evidence="9 11">SLC66</strain>
    </source>
</reference>
<dbReference type="InterPro" id="IPR009027">
    <property type="entry name" value="Ribosomal_bL9/RNase_H1_N"/>
</dbReference>
<evidence type="ECO:0000313" key="9">
    <source>
        <dbReference type="EMBL" id="OAG93544.1"/>
    </source>
</evidence>
<dbReference type="InterPro" id="IPR000244">
    <property type="entry name" value="Ribosomal_bL9"/>
</dbReference>
<evidence type="ECO:0000256" key="1">
    <source>
        <dbReference type="ARBA" id="ARBA00010605"/>
    </source>
</evidence>
<evidence type="ECO:0000259" key="8">
    <source>
        <dbReference type="PROSITE" id="PS00651"/>
    </source>
</evidence>
<dbReference type="Gene3D" id="3.10.430.100">
    <property type="entry name" value="Ribosomal protein L9, C-terminal domain"/>
    <property type="match status" value="1"/>
</dbReference>
<name>A0A162TFY0_9BACL</name>
<comment type="similarity">
    <text evidence="1 7">Belongs to the bacterial ribosomal protein bL9 family.</text>
</comment>
<dbReference type="SUPFAM" id="SSF55658">
    <property type="entry name" value="L9 N-domain-like"/>
    <property type="match status" value="1"/>
</dbReference>
<dbReference type="SUPFAM" id="SSF55653">
    <property type="entry name" value="Ribosomal protein L9 C-domain"/>
    <property type="match status" value="1"/>
</dbReference>
<keyword evidence="4 7" id="KW-0689">Ribosomal protein</keyword>
<dbReference type="Proteomes" id="UP000077421">
    <property type="component" value="Unassembled WGS sequence"/>
</dbReference>
<dbReference type="InterPro" id="IPR020070">
    <property type="entry name" value="Ribosomal_bL9_N"/>
</dbReference>
<evidence type="ECO:0000256" key="7">
    <source>
        <dbReference type="HAMAP-Rule" id="MF_00503"/>
    </source>
</evidence>